<name>A0AAD9XYJ9_COLKA</name>
<gene>
    <name evidence="1" type="ORF">CKAH01_10619</name>
</gene>
<protein>
    <submittedName>
        <fullName evidence="1">Uncharacterized protein</fullName>
    </submittedName>
</protein>
<reference evidence="1" key="1">
    <citation type="submission" date="2023-02" db="EMBL/GenBank/DDBJ databases">
        <title>Colletotrichum kahawae CIFC_Que2 genome sequencing and assembly.</title>
        <authorList>
            <person name="Baroncelli R."/>
        </authorList>
    </citation>
    <scope>NUCLEOTIDE SEQUENCE</scope>
    <source>
        <strain evidence="1">CIFC_Que2</strain>
    </source>
</reference>
<proteinExistence type="predicted"/>
<accession>A0AAD9XYJ9</accession>
<organism evidence="1 2">
    <name type="scientific">Colletotrichum kahawae</name>
    <name type="common">Coffee berry disease fungus</name>
    <dbReference type="NCBI Taxonomy" id="34407"/>
    <lineage>
        <taxon>Eukaryota</taxon>
        <taxon>Fungi</taxon>
        <taxon>Dikarya</taxon>
        <taxon>Ascomycota</taxon>
        <taxon>Pezizomycotina</taxon>
        <taxon>Sordariomycetes</taxon>
        <taxon>Hypocreomycetidae</taxon>
        <taxon>Glomerellales</taxon>
        <taxon>Glomerellaceae</taxon>
        <taxon>Colletotrichum</taxon>
        <taxon>Colletotrichum gloeosporioides species complex</taxon>
    </lineage>
</organism>
<dbReference type="AlphaFoldDB" id="A0AAD9XYJ9"/>
<keyword evidence="2" id="KW-1185">Reference proteome</keyword>
<comment type="caution">
    <text evidence="1">The sequence shown here is derived from an EMBL/GenBank/DDBJ whole genome shotgun (WGS) entry which is preliminary data.</text>
</comment>
<dbReference type="Proteomes" id="UP001281614">
    <property type="component" value="Unassembled WGS sequence"/>
</dbReference>
<evidence type="ECO:0000313" key="1">
    <source>
        <dbReference type="EMBL" id="KAK2728923.1"/>
    </source>
</evidence>
<sequence>MKWTLSAFACTSSLLPEQTPLAPSNDPQESTTSVSFQTKLVEESGEEVSPIPVADNASPESTVVPGRGKLYAYEVPAMEPGLYDVKVKQTIAAKTNINQSLESVQRVQVTTVSPYRIAPSLVHSFYPPRLRKASANTLPHIVLRGSLPWERSVSNQPERNGHAPVPWLALLVFTSDELLIPDDEVLTVGNIKAKPSATRTVNLPIKALNTYASKFSMSKSFPLEEANDVNTESGVDKDGMSANFIFISWSLFRGYFAAQEESIIKNNSPNLRRYAYLAHITETGELDASGFSTTKVSTVIGHRVRPWSPTTPMQEPVKVHAHLVSLEQVSSVLDDLKGERDPKDMVPLVSLFSWTYTWDIHEPTGGSVELFEELGRHIRPLAVSLSNIVPKHNQSKAEIWMRSRLDLGYTIVRHRDISGESSMALFRGPLVPKHRSSRKASDGNVPIIRPSMHGTDLQIIDVHTKMLDVSYSVAWDLGRSLAGRDTRFSHAVSLLRRELTRHAMSKARVAGQPNAIESGDGLIDSVLQRLDGLFQGSINEKLGGMPEKGPIRWLQSPSENLPATTMGVISVVMTEAKLRRHLRSQTREWVSSMVDVLARSRSTNIGPATEIEIPALDAVIHWVVHKLLSLQLIPALYMFPDPSAVKAETISVFTIDDIWVDALVDGALSVSNTVGGSDDPVRDEIRIAINKHILLAAPERTRIASSGLVVKSALAESFPDLNITAKCTGDNTSSMDPTVIRHASHGDLIVCLFTRTEDQKLRDFDVDIRLPPHQQRFAVEGIKTDSMKFNIELESFLTSTLAQPSDSSVGVVWKRGEKGALWNWDTGMLSPHILASLTELHGDKQPNGTFKKMGADSKSIYVAIQLADRDHRLIIPFCVKTSSLVRVVSLEITIPTGDASGDLLDNQAPIPRIKALNPSWPWIAAIFPRSDAELVVRLEPRVGGAESEATNLVGTGRLKIPNADASFVLMGATINGVVGSNVLIKSREVYVEADAVDAGNHTRESIEEREYMVDDSWVIDKEE</sequence>
<evidence type="ECO:0000313" key="2">
    <source>
        <dbReference type="Proteomes" id="UP001281614"/>
    </source>
</evidence>
<dbReference type="EMBL" id="VYYT01000865">
    <property type="protein sequence ID" value="KAK2728923.1"/>
    <property type="molecule type" value="Genomic_DNA"/>
</dbReference>